<comment type="catalytic activity">
    <reaction evidence="4">
        <text>NAD(+) + (ADP-D-ribosyl)n-acceptor = nicotinamide + (ADP-D-ribosyl)n+1-acceptor + H(+).</text>
        <dbReference type="EC" id="2.4.2.30"/>
    </reaction>
</comment>
<dbReference type="SUPFAM" id="SSF56399">
    <property type="entry name" value="ADP-ribosylation"/>
    <property type="match status" value="1"/>
</dbReference>
<dbReference type="AlphaFoldDB" id="A0A183B098"/>
<dbReference type="EC" id="2.4.2.-" evidence="5"/>
<dbReference type="GO" id="GO:1990404">
    <property type="term" value="F:NAD+-protein mono-ADP-ribosyltransferase activity"/>
    <property type="evidence" value="ECO:0007669"/>
    <property type="project" value="TreeGrafter"/>
</dbReference>
<gene>
    <name evidence="7" type="ORF">ECPE_LOCUS12634</name>
</gene>
<dbReference type="InterPro" id="IPR012317">
    <property type="entry name" value="Poly(ADP-ribose)pol_cat_dom"/>
</dbReference>
<keyword evidence="8" id="KW-1185">Reference proteome</keyword>
<keyword evidence="2 5" id="KW-0808">Transferase</keyword>
<protein>
    <recommendedName>
        <fullName evidence="5">Poly [ADP-ribose] polymerase</fullName>
        <shortName evidence="5">PARP</shortName>
        <ecNumber evidence="5">2.4.2.-</ecNumber>
    </recommendedName>
</protein>
<evidence type="ECO:0000256" key="5">
    <source>
        <dbReference type="RuleBase" id="RU362114"/>
    </source>
</evidence>
<dbReference type="Pfam" id="PF00644">
    <property type="entry name" value="PARP"/>
    <property type="match status" value="1"/>
</dbReference>
<feature type="domain" description="PARP catalytic" evidence="6">
    <location>
        <begin position="1"/>
        <end position="93"/>
    </location>
</feature>
<evidence type="ECO:0000256" key="4">
    <source>
        <dbReference type="ARBA" id="ARBA00033987"/>
    </source>
</evidence>
<accession>A0A183B098</accession>
<evidence type="ECO:0000313" key="8">
    <source>
        <dbReference type="Proteomes" id="UP000272942"/>
    </source>
</evidence>
<dbReference type="GO" id="GO:0006302">
    <property type="term" value="P:double-strand break repair"/>
    <property type="evidence" value="ECO:0007669"/>
    <property type="project" value="TreeGrafter"/>
</dbReference>
<reference evidence="9" key="1">
    <citation type="submission" date="2016-06" db="UniProtKB">
        <authorList>
            <consortium name="WormBaseParasite"/>
        </authorList>
    </citation>
    <scope>IDENTIFICATION</scope>
</reference>
<evidence type="ECO:0000313" key="7">
    <source>
        <dbReference type="EMBL" id="VDP89906.1"/>
    </source>
</evidence>
<evidence type="ECO:0000259" key="6">
    <source>
        <dbReference type="PROSITE" id="PS51059"/>
    </source>
</evidence>
<dbReference type="PANTHER" id="PTHR10459">
    <property type="entry name" value="DNA LIGASE"/>
    <property type="match status" value="1"/>
</dbReference>
<dbReference type="Proteomes" id="UP000272942">
    <property type="component" value="Unassembled WGS sequence"/>
</dbReference>
<dbReference type="GO" id="GO:0005730">
    <property type="term" value="C:nucleolus"/>
    <property type="evidence" value="ECO:0007669"/>
    <property type="project" value="TreeGrafter"/>
</dbReference>
<evidence type="ECO:0000256" key="3">
    <source>
        <dbReference type="ARBA" id="ARBA00023027"/>
    </source>
</evidence>
<dbReference type="InterPro" id="IPR050800">
    <property type="entry name" value="ARTD/PARP"/>
</dbReference>
<dbReference type="WBParaSite" id="ECPE_0001266901-mRNA-1">
    <property type="protein sequence ID" value="ECPE_0001266901-mRNA-1"/>
    <property type="gene ID" value="ECPE_0001266901"/>
</dbReference>
<organism evidence="9">
    <name type="scientific">Echinostoma caproni</name>
    <dbReference type="NCBI Taxonomy" id="27848"/>
    <lineage>
        <taxon>Eukaryota</taxon>
        <taxon>Metazoa</taxon>
        <taxon>Spiralia</taxon>
        <taxon>Lophotrochozoa</taxon>
        <taxon>Platyhelminthes</taxon>
        <taxon>Trematoda</taxon>
        <taxon>Digenea</taxon>
        <taxon>Plagiorchiida</taxon>
        <taxon>Echinostomata</taxon>
        <taxon>Echinostomatoidea</taxon>
        <taxon>Echinostomatidae</taxon>
        <taxon>Echinostoma</taxon>
    </lineage>
</organism>
<proteinExistence type="predicted"/>
<sequence>MVSLGNYRELTEACYTADKLPAGMHSVKGVGRMEPDSKTWYRTEDQLTIPIGKLISVPGRDPDTHTLQFNEYIVYNPRQVRLRYLLKVKFNFT</sequence>
<dbReference type="PANTHER" id="PTHR10459:SF60">
    <property type="entry name" value="POLY [ADP-RIBOSE] POLYMERASE 2"/>
    <property type="match status" value="1"/>
</dbReference>
<evidence type="ECO:0000313" key="9">
    <source>
        <dbReference type="WBParaSite" id="ECPE_0001266901-mRNA-1"/>
    </source>
</evidence>
<keyword evidence="1 5" id="KW-0328">Glycosyltransferase</keyword>
<evidence type="ECO:0000256" key="1">
    <source>
        <dbReference type="ARBA" id="ARBA00022676"/>
    </source>
</evidence>
<dbReference type="PROSITE" id="PS51059">
    <property type="entry name" value="PARP_CATALYTIC"/>
    <property type="match status" value="1"/>
</dbReference>
<dbReference type="EMBL" id="UZAN01053291">
    <property type="protein sequence ID" value="VDP89906.1"/>
    <property type="molecule type" value="Genomic_DNA"/>
</dbReference>
<dbReference type="GO" id="GO:0070212">
    <property type="term" value="P:protein poly-ADP-ribosylation"/>
    <property type="evidence" value="ECO:0007669"/>
    <property type="project" value="TreeGrafter"/>
</dbReference>
<name>A0A183B098_9TREM</name>
<keyword evidence="3 5" id="KW-0520">NAD</keyword>
<evidence type="ECO:0000256" key="2">
    <source>
        <dbReference type="ARBA" id="ARBA00022679"/>
    </source>
</evidence>
<dbReference type="Gene3D" id="3.90.228.10">
    <property type="match status" value="1"/>
</dbReference>
<dbReference type="GO" id="GO:0003950">
    <property type="term" value="F:NAD+ poly-ADP-ribosyltransferase activity"/>
    <property type="evidence" value="ECO:0007669"/>
    <property type="project" value="UniProtKB-UniRule"/>
</dbReference>
<reference evidence="7 8" key="2">
    <citation type="submission" date="2018-11" db="EMBL/GenBank/DDBJ databases">
        <authorList>
            <consortium name="Pathogen Informatics"/>
        </authorList>
    </citation>
    <scope>NUCLEOTIDE SEQUENCE [LARGE SCALE GENOMIC DNA]</scope>
    <source>
        <strain evidence="7 8">Egypt</strain>
    </source>
</reference>
<dbReference type="OrthoDB" id="429950at2759"/>